<dbReference type="PANTHER" id="PTHR23019:SF0">
    <property type="entry name" value="NUCLEAR PORE MEMBRANE GLYCOPROTEIN 210"/>
    <property type="match status" value="1"/>
</dbReference>
<dbReference type="InterPro" id="IPR013222">
    <property type="entry name" value="Glyco_hyd_98_carb-bd"/>
</dbReference>
<evidence type="ECO:0000259" key="3">
    <source>
        <dbReference type="PROSITE" id="PS50022"/>
    </source>
</evidence>
<protein>
    <submittedName>
        <fullName evidence="4">O-GlcNAcase NagJ</fullName>
        <ecNumber evidence="4">3.2.1.169</ecNumber>
    </submittedName>
</protein>
<dbReference type="InterPro" id="IPR023296">
    <property type="entry name" value="Glyco_hydro_beta-prop_sf"/>
</dbReference>
<dbReference type="Pfam" id="PF13306">
    <property type="entry name" value="LRR_5"/>
    <property type="match status" value="1"/>
</dbReference>
<evidence type="ECO:0000313" key="5">
    <source>
        <dbReference type="Proteomes" id="UP000306509"/>
    </source>
</evidence>
<keyword evidence="1 4" id="KW-0326">Glycosidase</keyword>
<dbReference type="STRING" id="180332.GCA_000797495_04758"/>
<proteinExistence type="predicted"/>
<dbReference type="GO" id="GO:0102571">
    <property type="term" value="F:[protein]-3-O-(N-acetyl-D-glucosaminyl)-L-serine/L-threonine O-N-acetyl-alpha-D-glucosaminase activity"/>
    <property type="evidence" value="ECO:0007669"/>
    <property type="project" value="UniProtKB-EC"/>
</dbReference>
<dbReference type="Pfam" id="PF00754">
    <property type="entry name" value="F5_F8_type_C"/>
    <property type="match status" value="1"/>
</dbReference>
<comment type="caution">
    <text evidence="4">The sequence shown here is derived from an EMBL/GenBank/DDBJ whole genome shotgun (WGS) entry which is preliminary data.</text>
</comment>
<dbReference type="InterPro" id="IPR013190">
    <property type="entry name" value="GH98_C"/>
</dbReference>
<dbReference type="Gene3D" id="2.60.40.1080">
    <property type="match status" value="6"/>
</dbReference>
<sequence precursor="true">MNSKRLISMKRIMAWILTLCMILTAVQIPINVQAAETATEENAALEKTVTLHKSDGTELPEDYRNPQRPATMAVDGIIDDTGEYNYCDFGKDGDKAALYMQVDLGGLYDLSRVNMWRYWKDSRTYDATVITTSESGDFTDEAVIYNSDRSNVHGFGAGGDERYAETASGHEFPVPDGTKAQAVRVYVFGSQNGTTNHINELQVWGTPHTENPDVNSYQVTIPQGNGYQVIPYENDPTTVEEGGSFRFQVLIDSDNGYSATSAVKANGVSLEAADSVYTIENITEDQVITIEGVHKAQYEVKFPENPQGYSVEIQNEGSTTVDYNGSVSFKLIIDEAYNESVPVVKTNGGAALGKDELGVYTIANIQDDITVTVEGIQENTVVKTKTMYLSDMDWKSAANAVGATGEKDTPTKDLNHLQQQMKLLVNGAEKSFDKGIGVQTDSSIVYDLEDKGYTSFHTLAGVDYSAMEYVGGEGCDIQFKVYLDDVVVFDSGVVDASDEAQEVNVAITSENKELKLEAKMVKEPYNDWGNWADASFEMAYPEPSNVALNKTVTVKKTADNSDSEVNSSRPGSMAVDGIIGPTSDSNYCDFGQDGDNTSRYLQVDLGNVYELTQINMFRYWADGRVYNGTVIAVSENADFSNPTIIYNSDKADKHGLGAGSDDTYGETQSGKSFEVPAGTMGQYVRVYMSGSNKGTTNHIAELQVMGYNFNTEPKPYEANAFENAEVYLDMPTHFQDLDSNKNDDGSLKHIGGQVTHPDIQVFDQPWNGYKYWMIYTPNTMITSQYENPYIVASEDGQTWVEPEGISNPIEPEPPSTRFHNCDADLLYDSVNDRLLAYWNWADDGGGIDDELKDQNCQIRLRISYDGINWGVPYDKDGNIATTADTVVRMETGDKDFIPAISEKDRYGMLSPTFTYDDFRGIYTMWAQNSGDAGYNQSGKFIEMRWSEDGINWSEPQKVNNFLGKDENGRQLWPWHQDIQYIPELQEYWGLSQCFSTSNPDGSVLYLTKSRDGVNWEQAGTQPVLRAGKSGTWDDFQIYRSTFYYDNQSDSPTGGKFRIWYSALQANTSGKTVLAPDGTVSLQVGSQDTRIWRIGYTENDYMEVMKALTQNKNYEEPELVDAVSLNLSMDKTSISVGEEATVSTAFVPENATDRIVKYTSQDPEIAVIDPTGIVTGVKDGTTTIVAETKSGAKGELSVTVGELQRGEIRFEVSNDHPMYLENYYWSDDAPKKDGLDANKNYYGDERVDSPVMLYNTVPDELKDNTVILLIAERSLNSTDAVRDWIKKNVELCNENKIPCAVQIANGETNVNTTIPLSFWNELATNNEYLVGFNAAEMYNRFAGDNRSYVMDMIRLGVSHGVCMMWTDTNIFGTNGVLYDWLTQDEKLSGLMREYKEYISLMTKESYGSEAANTDALFKGLWMTDYCENWGIASDWWHWQLDSNGALFDAGSGGDAWKQCLTWPENMYTQDVVRAVSQGATCFKSEAQWYSNATKGMRTPTYQYSMIPFLEKLVSKEVKIPTKEEMLERTKAIVVGAENWNNFNYNTTYSNLYPSTGQYGIVPYVPSNCPEEELAGYDLVVRENLGKAGLKSALDTVYPVQKSEGTAYCETFGDTWYWMNSSEDKNVSQYTEFTTAINGAESVKIAGEPHVFGIIKENPGSLNVYLSNYRLDKTELWDGTIPGGLSDQGCYNYVWQMCERMKNGTGLDTQLRDTVITVKNAVEPNVNFVTESPADRSFAEDNYVRPYKYTVAQKEGTTDEWVITVSHNGIVEFNIVTGDEKVPATSVELSTDKVDVIRNRTAVVKATVLPQNAGNKQLTWTIADPEIASVDNKGTVTGLKEGKTVLRAAISGSVYKECEVNVIDRKVTEVNLNKTELSLSAGDSAKLEASIAPEDPSDSSITWTSTNENVATVASNGTVTAHKAGVAQIIAQSAYQAKGIATVTVNYAASVKLDRTGMTATANSEQSKSGGEGPASNVLDGKQDTMWHTSWTDKPELHPHWIKIDLNGTKTINKFAYTPRTGASNGTIYNYVLIITDPEGNEKQVAKGVWAANADVKYAEFDAVEATAIKLQVDGNDDKASKGGYGSAAEINIFEVAQKPSANELAENIKVIAPVKAEDTKVSIPVITGFDIVISNSSNPDVIGIDGSITRPENDTVVTLTLKVKETDAKSVKAAGTEATTTVDVLVTGTKTSDVEAESVTLDKTAAELTVGGELLLNAVVKPDNATNKAVTWSSDKPGTVTVENGRVKALAAGEARITAATANGKTAVCVINVKEKEEPEVILPTEVRLNMPSAEFTVGDQIQLTASVLPANAADKTITWKSDKPEVATVANGWVKGIVAGTAKITATSVNGKTAVCVITVKAQPQNLPTGVSMNKKTASVKLNKTLTLSAVVQPSNADNKTVKWTSDNTYVATVENGVVKAVNAGTARITAATVNGHKATCTITVPGTKISKAKVSLASSKTHTGKALKPSVKVTYGKNTLKKNTDYTVSYKNNINPGTASVTITGKGKYYGTINKTFAIKAAEGKTYTVGKGKYKVTDASAKNKAVTFMAPVKKTYSSFSVPSKVKIGNDTYKVTAVAKNAFKKNTKLTKVTIGSNVKTIGTNAFYGASQLKTLTLKTTGLNSVGKNAFKNTNAKLTVKVPKSKLADYKKLLKGKGLSSKAKIQK</sequence>
<dbReference type="InterPro" id="IPR038637">
    <property type="entry name" value="NPCBM_sf"/>
</dbReference>
<dbReference type="PANTHER" id="PTHR23019">
    <property type="entry name" value="NUCLEAR PORE MEMBRANE GLYCOPROTEIN GP210-RELATED"/>
    <property type="match status" value="1"/>
</dbReference>
<dbReference type="SUPFAM" id="SSF75005">
    <property type="entry name" value="Arabinanase/levansucrase/invertase"/>
    <property type="match status" value="1"/>
</dbReference>
<dbReference type="SUPFAM" id="SSF49373">
    <property type="entry name" value="Invasin/intimin cell-adhesion fragments"/>
    <property type="match status" value="6"/>
</dbReference>
<dbReference type="InterPro" id="IPR013191">
    <property type="entry name" value="GH98_central"/>
</dbReference>
<evidence type="ECO:0000256" key="1">
    <source>
        <dbReference type="ARBA" id="ARBA00023295"/>
    </source>
</evidence>
<dbReference type="InterPro" id="IPR008979">
    <property type="entry name" value="Galactose-bd-like_sf"/>
</dbReference>
<dbReference type="SUPFAM" id="SSF49785">
    <property type="entry name" value="Galactose-binding domain-like"/>
    <property type="match status" value="4"/>
</dbReference>
<name>A0A4V6HS41_9FIRM</name>
<dbReference type="InterPro" id="IPR011071">
    <property type="entry name" value="Lyase_8-like_C"/>
</dbReference>
<dbReference type="RefSeq" id="WP_138002180.1">
    <property type="nucleotide sequence ID" value="NZ_QGQD01000036.1"/>
</dbReference>
<dbReference type="Gene3D" id="2.60.120.260">
    <property type="entry name" value="Galactose-binding domain-like"/>
    <property type="match status" value="3"/>
</dbReference>
<organism evidence="4 5">
    <name type="scientific">Robinsoniella peoriensis</name>
    <dbReference type="NCBI Taxonomy" id="180332"/>
    <lineage>
        <taxon>Bacteria</taxon>
        <taxon>Bacillati</taxon>
        <taxon>Bacillota</taxon>
        <taxon>Clostridia</taxon>
        <taxon>Lachnospirales</taxon>
        <taxon>Lachnospiraceae</taxon>
        <taxon>Robinsoniella</taxon>
    </lineage>
</organism>
<evidence type="ECO:0000256" key="2">
    <source>
        <dbReference type="SAM" id="MobiDB-lite"/>
    </source>
</evidence>
<dbReference type="EMBL" id="QGQD01000036">
    <property type="protein sequence ID" value="TLD01548.1"/>
    <property type="molecule type" value="Genomic_DNA"/>
</dbReference>
<dbReference type="Proteomes" id="UP000306509">
    <property type="component" value="Unassembled WGS sequence"/>
</dbReference>
<dbReference type="InterPro" id="IPR003343">
    <property type="entry name" value="Big_2"/>
</dbReference>
<dbReference type="PROSITE" id="PS50022">
    <property type="entry name" value="FA58C_3"/>
    <property type="match status" value="1"/>
</dbReference>
<dbReference type="Pfam" id="PF02368">
    <property type="entry name" value="Big_2"/>
    <property type="match status" value="6"/>
</dbReference>
<keyword evidence="5" id="KW-1185">Reference proteome</keyword>
<feature type="compositionally biased region" description="Polar residues" evidence="2">
    <location>
        <begin position="1958"/>
        <end position="1967"/>
    </location>
</feature>
<dbReference type="Gene3D" id="2.60.220.10">
    <property type="entry name" value="Polysaccharide lyase family 8-like, C-terminal"/>
    <property type="match status" value="1"/>
</dbReference>
<dbReference type="Gene3D" id="2.60.120.1060">
    <property type="entry name" value="NPCBM/NEW2 domain"/>
    <property type="match status" value="1"/>
</dbReference>
<dbReference type="InterPro" id="IPR026906">
    <property type="entry name" value="LRR_5"/>
</dbReference>
<evidence type="ECO:0000313" key="4">
    <source>
        <dbReference type="EMBL" id="TLD01548.1"/>
    </source>
</evidence>
<reference evidence="4 5" key="1">
    <citation type="journal article" date="2019" name="Anaerobe">
        <title>Detection of Robinsoniella peoriensis in multiple bone samples of a trauma patient.</title>
        <authorList>
            <person name="Schrottner P."/>
            <person name="Hartwich K."/>
            <person name="Bunk B."/>
            <person name="Schober I."/>
            <person name="Helbig S."/>
            <person name="Rudolph W.W."/>
            <person name="Gunzer F."/>
        </authorList>
    </citation>
    <scope>NUCLEOTIDE SEQUENCE [LARGE SCALE GENOMIC DNA]</scope>
    <source>
        <strain evidence="4 5">DSM 106044</strain>
    </source>
</reference>
<dbReference type="Pfam" id="PF08306">
    <property type="entry name" value="Glyco_hydro_98M"/>
    <property type="match status" value="1"/>
</dbReference>
<dbReference type="SMART" id="SM00776">
    <property type="entry name" value="NPCBM"/>
    <property type="match status" value="1"/>
</dbReference>
<dbReference type="Pfam" id="PF08307">
    <property type="entry name" value="Glyco_hydro_98C"/>
    <property type="match status" value="1"/>
</dbReference>
<dbReference type="Gene3D" id="3.30.2330.20">
    <property type="entry name" value="family 98 glycoside hydrolase"/>
    <property type="match status" value="1"/>
</dbReference>
<dbReference type="InterPro" id="IPR032675">
    <property type="entry name" value="LRR_dom_sf"/>
</dbReference>
<dbReference type="Gene3D" id="3.80.10.10">
    <property type="entry name" value="Ribonuclease Inhibitor"/>
    <property type="match status" value="1"/>
</dbReference>
<dbReference type="InterPro" id="IPR008964">
    <property type="entry name" value="Invasin/intimin_cell_adhesion"/>
</dbReference>
<dbReference type="Pfam" id="PF08305">
    <property type="entry name" value="NPCBM"/>
    <property type="match status" value="1"/>
</dbReference>
<gene>
    <name evidence="4" type="primary">nagJ_2</name>
    <name evidence="4" type="ORF">DSM106044_01527</name>
</gene>
<dbReference type="InterPro" id="IPR045197">
    <property type="entry name" value="NUP210-like"/>
</dbReference>
<feature type="region of interest" description="Disordered" evidence="2">
    <location>
        <begin position="1958"/>
        <end position="1979"/>
    </location>
</feature>
<feature type="domain" description="F5/8 type C" evidence="3">
    <location>
        <begin position="1938"/>
        <end position="2048"/>
    </location>
</feature>
<dbReference type="GO" id="GO:0005975">
    <property type="term" value="P:carbohydrate metabolic process"/>
    <property type="evidence" value="ECO:0007669"/>
    <property type="project" value="InterPro"/>
</dbReference>
<dbReference type="EC" id="3.2.1.169" evidence="4"/>
<accession>A0A4V6HS41</accession>
<keyword evidence="4" id="KW-0378">Hydrolase</keyword>
<dbReference type="Gene3D" id="3.20.20.80">
    <property type="entry name" value="Glycosidases"/>
    <property type="match status" value="1"/>
</dbReference>
<dbReference type="InterPro" id="IPR000421">
    <property type="entry name" value="FA58C"/>
</dbReference>
<dbReference type="SMART" id="SM00635">
    <property type="entry name" value="BID_2"/>
    <property type="match status" value="6"/>
</dbReference>